<sequence length="116" mass="13591">MSLAWLRSHRLFRWRTVRVLLWTVALLIITVTANVLGIYFAGSIAGWEHWLADAASYFLLWRVCLYGATVYGWLWMRRRLLLRDTRSDARRRLIRAEISGIAALLVLEFSLLLQDV</sequence>
<protein>
    <submittedName>
        <fullName evidence="2">Uncharacterized protein</fullName>
    </submittedName>
</protein>
<keyword evidence="1" id="KW-1133">Transmembrane helix</keyword>
<name>A0A093RH48_9GAMM</name>
<dbReference type="eggNOG" id="ENOG502ZVEC">
    <property type="taxonomic scope" value="Bacteria"/>
</dbReference>
<feature type="transmembrane region" description="Helical" evidence="1">
    <location>
        <begin position="94"/>
        <end position="113"/>
    </location>
</feature>
<proteinExistence type="predicted"/>
<evidence type="ECO:0000313" key="2">
    <source>
        <dbReference type="EMBL" id="KFX02462.1"/>
    </source>
</evidence>
<evidence type="ECO:0000313" key="3">
    <source>
        <dbReference type="Proteomes" id="UP000032874"/>
    </source>
</evidence>
<evidence type="ECO:0000256" key="1">
    <source>
        <dbReference type="SAM" id="Phobius"/>
    </source>
</evidence>
<feature type="transmembrane region" description="Helical" evidence="1">
    <location>
        <begin position="20"/>
        <end position="42"/>
    </location>
</feature>
<feature type="transmembrane region" description="Helical" evidence="1">
    <location>
        <begin position="54"/>
        <end position="74"/>
    </location>
</feature>
<keyword evidence="1" id="KW-0472">Membrane</keyword>
<accession>A0A093RH48</accession>
<keyword evidence="1" id="KW-0812">Transmembrane</keyword>
<dbReference type="STRING" id="55207.KP22_18395"/>
<dbReference type="AlphaFoldDB" id="A0A093RH48"/>
<gene>
    <name evidence="2" type="ORF">KP22_18395</name>
</gene>
<dbReference type="Proteomes" id="UP000032874">
    <property type="component" value="Unassembled WGS sequence"/>
</dbReference>
<reference evidence="2 3" key="1">
    <citation type="submission" date="2014-08" db="EMBL/GenBank/DDBJ databases">
        <title>Genome sequences of NCPPB Pectobacterium isolates.</title>
        <authorList>
            <person name="Glover R.H."/>
            <person name="Sapp M."/>
            <person name="Elphinstone J."/>
        </authorList>
    </citation>
    <scope>NUCLEOTIDE SEQUENCE [LARGE SCALE GENOMIC DNA]</scope>
    <source>
        <strain evidence="2 3">NCPPB 2795</strain>
    </source>
</reference>
<comment type="caution">
    <text evidence="2">The sequence shown here is derived from an EMBL/GenBank/DDBJ whole genome shotgun (WGS) entry which is preliminary data.</text>
</comment>
<organism evidence="2 3">
    <name type="scientific">Pectobacterium betavasculorum</name>
    <dbReference type="NCBI Taxonomy" id="55207"/>
    <lineage>
        <taxon>Bacteria</taxon>
        <taxon>Pseudomonadati</taxon>
        <taxon>Pseudomonadota</taxon>
        <taxon>Gammaproteobacteria</taxon>
        <taxon>Enterobacterales</taxon>
        <taxon>Pectobacteriaceae</taxon>
        <taxon>Pectobacterium</taxon>
    </lineage>
</organism>
<dbReference type="EMBL" id="JQHM01000014">
    <property type="protein sequence ID" value="KFX02462.1"/>
    <property type="molecule type" value="Genomic_DNA"/>
</dbReference>